<evidence type="ECO:0000256" key="1">
    <source>
        <dbReference type="SAM" id="MobiDB-lite"/>
    </source>
</evidence>
<comment type="caution">
    <text evidence="3">The sequence shown here is derived from an EMBL/GenBank/DDBJ whole genome shotgun (WGS) entry which is preliminary data.</text>
</comment>
<name>A0AA38LEI5_TAXCH</name>
<feature type="region of interest" description="Disordered" evidence="1">
    <location>
        <begin position="124"/>
        <end position="232"/>
    </location>
</feature>
<gene>
    <name evidence="3" type="ORF">KI387_016647</name>
</gene>
<dbReference type="OMA" id="EKQDMDQ"/>
<dbReference type="EMBL" id="JAHRHJ020000003">
    <property type="protein sequence ID" value="KAH9322008.1"/>
    <property type="molecule type" value="Genomic_DNA"/>
</dbReference>
<keyword evidence="4" id="KW-1185">Reference proteome</keyword>
<dbReference type="InterPro" id="IPR039207">
    <property type="entry name" value="MMTAG2-like"/>
</dbReference>
<dbReference type="PANTHER" id="PTHR14580">
    <property type="entry name" value="MULTIPLE MYELOMA TUMOR-ASSOCIATED PROTEIN 2 FAMILY MEMBER"/>
    <property type="match status" value="1"/>
</dbReference>
<feature type="compositionally biased region" description="Basic and acidic residues" evidence="1">
    <location>
        <begin position="73"/>
        <end position="97"/>
    </location>
</feature>
<organism evidence="3 4">
    <name type="scientific">Taxus chinensis</name>
    <name type="common">Chinese yew</name>
    <name type="synonym">Taxus wallichiana var. chinensis</name>
    <dbReference type="NCBI Taxonomy" id="29808"/>
    <lineage>
        <taxon>Eukaryota</taxon>
        <taxon>Viridiplantae</taxon>
        <taxon>Streptophyta</taxon>
        <taxon>Embryophyta</taxon>
        <taxon>Tracheophyta</taxon>
        <taxon>Spermatophyta</taxon>
        <taxon>Pinopsida</taxon>
        <taxon>Pinidae</taxon>
        <taxon>Conifers II</taxon>
        <taxon>Cupressales</taxon>
        <taxon>Taxaceae</taxon>
        <taxon>Taxus</taxon>
    </lineage>
</organism>
<evidence type="ECO:0000313" key="3">
    <source>
        <dbReference type="EMBL" id="KAH9322008.1"/>
    </source>
</evidence>
<dbReference type="InterPro" id="IPR019315">
    <property type="entry name" value="MMTA2_N"/>
</dbReference>
<dbReference type="AlphaFoldDB" id="A0AA38LEI5"/>
<feature type="region of interest" description="Disordered" evidence="1">
    <location>
        <begin position="58"/>
        <end position="97"/>
    </location>
</feature>
<dbReference type="PANTHER" id="PTHR14580:SF0">
    <property type="entry name" value="MULTIPLE MYELOMA TUMOR-ASSOCIATED PROTEIN 2"/>
    <property type="match status" value="1"/>
</dbReference>
<evidence type="ECO:0000313" key="4">
    <source>
        <dbReference type="Proteomes" id="UP000824469"/>
    </source>
</evidence>
<proteinExistence type="predicted"/>
<reference evidence="3 4" key="1">
    <citation type="journal article" date="2021" name="Nat. Plants">
        <title>The Taxus genome provides insights into paclitaxel biosynthesis.</title>
        <authorList>
            <person name="Xiong X."/>
            <person name="Gou J."/>
            <person name="Liao Q."/>
            <person name="Li Y."/>
            <person name="Zhou Q."/>
            <person name="Bi G."/>
            <person name="Li C."/>
            <person name="Du R."/>
            <person name="Wang X."/>
            <person name="Sun T."/>
            <person name="Guo L."/>
            <person name="Liang H."/>
            <person name="Lu P."/>
            <person name="Wu Y."/>
            <person name="Zhang Z."/>
            <person name="Ro D.K."/>
            <person name="Shang Y."/>
            <person name="Huang S."/>
            <person name="Yan J."/>
        </authorList>
    </citation>
    <scope>NUCLEOTIDE SEQUENCE [LARGE SCALE GENOMIC DNA]</scope>
    <source>
        <strain evidence="3">Ta-2019</strain>
    </source>
</reference>
<dbReference type="Proteomes" id="UP000824469">
    <property type="component" value="Unassembled WGS sequence"/>
</dbReference>
<feature type="domain" description="Multiple myeloma tumor-associated protein 2-like N-terminal" evidence="2">
    <location>
        <begin position="1"/>
        <end position="70"/>
    </location>
</feature>
<accession>A0AA38LEI5</accession>
<feature type="compositionally biased region" description="Basic and acidic residues" evidence="1">
    <location>
        <begin position="124"/>
        <end position="219"/>
    </location>
</feature>
<protein>
    <recommendedName>
        <fullName evidence="2">Multiple myeloma tumor-associated protein 2-like N-terminal domain-containing protein</fullName>
    </recommendedName>
</protein>
<evidence type="ECO:0000259" key="2">
    <source>
        <dbReference type="Pfam" id="PF10159"/>
    </source>
</evidence>
<feature type="non-terminal residue" evidence="3">
    <location>
        <position position="232"/>
    </location>
</feature>
<dbReference type="Pfam" id="PF10159">
    <property type="entry name" value="MMtag"/>
    <property type="match status" value="1"/>
</dbReference>
<sequence>FNWDDVKADKYRENYLGHSLKAPVGRWQKGKDLFWYTRDNKGGVSSSQAEKDEIKRIKEEEEHSMREILGLAPKRENRPQGNRLDKRETAELLKKGTSAEDFVPGYADGERVQGLGFTRAPHHSVTEKVISKEIQHASNDKSLEREKEFIGKSQRDEINPQYAEHESHSDRDDQESKKMKRKEEKERKREEKKALKQDKRNHEPDSRRDKRRHESDLNRKQKKRRHDSDSSD</sequence>